<proteinExistence type="predicted"/>
<evidence type="ECO:0000313" key="2">
    <source>
        <dbReference type="EMBL" id="TDQ51315.1"/>
    </source>
</evidence>
<gene>
    <name evidence="2" type="ORF">EV696_101289</name>
</gene>
<organism evidence="2 3">
    <name type="scientific">Permianibacter aggregans</name>
    <dbReference type="NCBI Taxonomy" id="1510150"/>
    <lineage>
        <taxon>Bacteria</taxon>
        <taxon>Pseudomonadati</taxon>
        <taxon>Pseudomonadota</taxon>
        <taxon>Gammaproteobacteria</taxon>
        <taxon>Pseudomonadales</taxon>
        <taxon>Pseudomonadaceae</taxon>
        <taxon>Permianibacter</taxon>
    </lineage>
</organism>
<dbReference type="Proteomes" id="UP000295375">
    <property type="component" value="Unassembled WGS sequence"/>
</dbReference>
<accession>A0A4R6V070</accession>
<keyword evidence="1" id="KW-0732">Signal</keyword>
<reference evidence="2 3" key="1">
    <citation type="submission" date="2019-03" db="EMBL/GenBank/DDBJ databases">
        <title>Genomic Encyclopedia of Type Strains, Phase IV (KMG-IV): sequencing the most valuable type-strain genomes for metagenomic binning, comparative biology and taxonomic classification.</title>
        <authorList>
            <person name="Goeker M."/>
        </authorList>
    </citation>
    <scope>NUCLEOTIDE SEQUENCE [LARGE SCALE GENOMIC DNA]</scope>
    <source>
        <strain evidence="2 3">DSM 103792</strain>
    </source>
</reference>
<feature type="signal peptide" evidence="1">
    <location>
        <begin position="1"/>
        <end position="28"/>
    </location>
</feature>
<evidence type="ECO:0008006" key="4">
    <source>
        <dbReference type="Google" id="ProtNLM"/>
    </source>
</evidence>
<protein>
    <recommendedName>
        <fullName evidence="4">Secreted protein</fullName>
    </recommendedName>
</protein>
<sequence>MVQLAKNEMLVKKLVLFALLFVVARVNAAPQWCVGTLDLVWIDIHGNVFTRPSWRNDHIRICNLKGSDGVTDTVTCSSWYSQVAQAVKDNRQTTIQYSDIPSCATIPTYGNAPVPYYVMIHR</sequence>
<comment type="caution">
    <text evidence="2">The sequence shown here is derived from an EMBL/GenBank/DDBJ whole genome shotgun (WGS) entry which is preliminary data.</text>
</comment>
<dbReference type="EMBL" id="SNYM01000001">
    <property type="protein sequence ID" value="TDQ51315.1"/>
    <property type="molecule type" value="Genomic_DNA"/>
</dbReference>
<evidence type="ECO:0000256" key="1">
    <source>
        <dbReference type="SAM" id="SignalP"/>
    </source>
</evidence>
<name>A0A4R6V070_9GAMM</name>
<dbReference type="AlphaFoldDB" id="A0A4R6V070"/>
<keyword evidence="3" id="KW-1185">Reference proteome</keyword>
<evidence type="ECO:0000313" key="3">
    <source>
        <dbReference type="Proteomes" id="UP000295375"/>
    </source>
</evidence>
<feature type="chain" id="PRO_5020909539" description="Secreted protein" evidence="1">
    <location>
        <begin position="29"/>
        <end position="122"/>
    </location>
</feature>